<reference evidence="1 2" key="1">
    <citation type="submission" date="2017-03" db="EMBL/GenBank/DDBJ databases">
        <authorList>
            <person name="Afonso C.L."/>
            <person name="Miller P.J."/>
            <person name="Scott M.A."/>
            <person name="Spackman E."/>
            <person name="Goraichik I."/>
            <person name="Dimitrov K.M."/>
            <person name="Suarez D.L."/>
            <person name="Swayne D.E."/>
        </authorList>
    </citation>
    <scope>NUCLEOTIDE SEQUENCE [LARGE SCALE GENOMIC DNA]</scope>
    <source>
        <strain evidence="1 2">CECT 7066</strain>
    </source>
</reference>
<dbReference type="Proteomes" id="UP000193870">
    <property type="component" value="Unassembled WGS sequence"/>
</dbReference>
<dbReference type="EMBL" id="FWFV01000002">
    <property type="protein sequence ID" value="SLN25718.1"/>
    <property type="molecule type" value="Genomic_DNA"/>
</dbReference>
<evidence type="ECO:0000313" key="1">
    <source>
        <dbReference type="EMBL" id="SLN25718.1"/>
    </source>
</evidence>
<evidence type="ECO:0000313" key="2">
    <source>
        <dbReference type="Proteomes" id="UP000193870"/>
    </source>
</evidence>
<gene>
    <name evidence="1" type="ORF">PAM7066_00978</name>
</gene>
<accession>A0A1Y5RWF8</accession>
<dbReference type="AlphaFoldDB" id="A0A1Y5RWF8"/>
<organism evidence="1 2">
    <name type="scientific">Palleronia marisminoris</name>
    <dbReference type="NCBI Taxonomy" id="315423"/>
    <lineage>
        <taxon>Bacteria</taxon>
        <taxon>Pseudomonadati</taxon>
        <taxon>Pseudomonadota</taxon>
        <taxon>Alphaproteobacteria</taxon>
        <taxon>Rhodobacterales</taxon>
        <taxon>Roseobacteraceae</taxon>
        <taxon>Palleronia</taxon>
    </lineage>
</organism>
<name>A0A1Y5RWF8_9RHOB</name>
<dbReference type="STRING" id="315423.SAMN04488020_102303"/>
<keyword evidence="2" id="KW-1185">Reference proteome</keyword>
<proteinExistence type="predicted"/>
<protein>
    <submittedName>
        <fullName evidence="1">Uncharacterized protein</fullName>
    </submittedName>
</protein>
<sequence>MRVPALAQALALPVPAVAGRCEGSGASGRAVPRCGVPAASGEMCVPSGPVAIRADVKCGSIFYEVVRKRGPVERDRGRRCSYLTRPSDSVFSSGSSYVIKSHERAGFGCVF</sequence>